<keyword evidence="2" id="KW-1185">Reference proteome</keyword>
<evidence type="ECO:0000313" key="1">
    <source>
        <dbReference type="EMBL" id="EON65849.1"/>
    </source>
</evidence>
<name>R7YVK9_CONA1</name>
<dbReference type="OrthoDB" id="504708at2759"/>
<evidence type="ECO:0008006" key="3">
    <source>
        <dbReference type="Google" id="ProtNLM"/>
    </source>
</evidence>
<reference evidence="2" key="1">
    <citation type="submission" date="2012-06" db="EMBL/GenBank/DDBJ databases">
        <title>The genome sequence of Coniosporium apollinis CBS 100218.</title>
        <authorList>
            <consortium name="The Broad Institute Genome Sequencing Platform"/>
            <person name="Cuomo C."/>
            <person name="Gorbushina A."/>
            <person name="Noack S."/>
            <person name="Walker B."/>
            <person name="Young S.K."/>
            <person name="Zeng Q."/>
            <person name="Gargeya S."/>
            <person name="Fitzgerald M."/>
            <person name="Haas B."/>
            <person name="Abouelleil A."/>
            <person name="Alvarado L."/>
            <person name="Arachchi H.M."/>
            <person name="Berlin A.M."/>
            <person name="Chapman S.B."/>
            <person name="Goldberg J."/>
            <person name="Griggs A."/>
            <person name="Gujja S."/>
            <person name="Hansen M."/>
            <person name="Howarth C."/>
            <person name="Imamovic A."/>
            <person name="Larimer J."/>
            <person name="McCowan C."/>
            <person name="Montmayeur A."/>
            <person name="Murphy C."/>
            <person name="Neiman D."/>
            <person name="Pearson M."/>
            <person name="Priest M."/>
            <person name="Roberts A."/>
            <person name="Saif S."/>
            <person name="Shea T."/>
            <person name="Sisk P."/>
            <person name="Sykes S."/>
            <person name="Wortman J."/>
            <person name="Nusbaum C."/>
            <person name="Birren B."/>
        </authorList>
    </citation>
    <scope>NUCLEOTIDE SEQUENCE [LARGE SCALE GENOMIC DNA]</scope>
    <source>
        <strain evidence="2">CBS 100218</strain>
    </source>
</reference>
<dbReference type="Gene3D" id="3.10.180.10">
    <property type="entry name" value="2,3-Dihydroxybiphenyl 1,2-Dioxygenase, domain 1"/>
    <property type="match status" value="1"/>
</dbReference>
<organism evidence="1 2">
    <name type="scientific">Coniosporium apollinis (strain CBS 100218)</name>
    <name type="common">Rock-inhabiting black yeast</name>
    <dbReference type="NCBI Taxonomy" id="1168221"/>
    <lineage>
        <taxon>Eukaryota</taxon>
        <taxon>Fungi</taxon>
        <taxon>Dikarya</taxon>
        <taxon>Ascomycota</taxon>
        <taxon>Pezizomycotina</taxon>
        <taxon>Dothideomycetes</taxon>
        <taxon>Dothideomycetes incertae sedis</taxon>
        <taxon>Coniosporium</taxon>
    </lineage>
</organism>
<gene>
    <name evidence="1" type="ORF">W97_05091</name>
</gene>
<proteinExistence type="predicted"/>
<dbReference type="HOGENOM" id="CLU_046006_3_1_1"/>
<protein>
    <recommendedName>
        <fullName evidence="3">VOC domain-containing protein</fullName>
    </recommendedName>
</protein>
<dbReference type="SUPFAM" id="SSF54593">
    <property type="entry name" value="Glyoxalase/Bleomycin resistance protein/Dihydroxybiphenyl dioxygenase"/>
    <property type="match status" value="1"/>
</dbReference>
<evidence type="ECO:0000313" key="2">
    <source>
        <dbReference type="Proteomes" id="UP000016924"/>
    </source>
</evidence>
<dbReference type="InterPro" id="IPR029068">
    <property type="entry name" value="Glyas_Bleomycin-R_OHBP_Dase"/>
</dbReference>
<dbReference type="eggNOG" id="ENOG502SQT1">
    <property type="taxonomic scope" value="Eukaryota"/>
</dbReference>
<accession>R7YVK9</accession>
<dbReference type="AlphaFoldDB" id="R7YVK9"/>
<dbReference type="EMBL" id="JH767576">
    <property type="protein sequence ID" value="EON65849.1"/>
    <property type="molecule type" value="Genomic_DNA"/>
</dbReference>
<dbReference type="RefSeq" id="XP_007781166.1">
    <property type="nucleotide sequence ID" value="XM_007782976.1"/>
</dbReference>
<dbReference type="Pfam" id="PF13669">
    <property type="entry name" value="Glyoxalase_4"/>
    <property type="match status" value="1"/>
</dbReference>
<dbReference type="OMA" id="VVEICIV"/>
<sequence length="190" mass="20898">MQSSNTSQIPSPFLGTIMEVCIVTPSAKHTMDGLLKLGIGPFQVFSFNSDTVPTQQYRGGLGSFELKVCFAKQGALTFEIMQPISGPSLMAEYLEKSGGNEGIQHVAFDLGNVPMAERQARMKARGFDVAMEGRWKGRRGECHFCFFDTEGSTGTVFESIEFSKDWEDPECLWYPAPPGQDAGVEHGLKK</sequence>
<dbReference type="GeneID" id="19902402"/>
<dbReference type="Proteomes" id="UP000016924">
    <property type="component" value="Unassembled WGS sequence"/>
</dbReference>